<feature type="domain" description="GGDEF" evidence="6">
    <location>
        <begin position="448"/>
        <end position="583"/>
    </location>
</feature>
<dbReference type="PANTHER" id="PTHR45138">
    <property type="entry name" value="REGULATORY COMPONENTS OF SENSORY TRANSDUCTION SYSTEM"/>
    <property type="match status" value="1"/>
</dbReference>
<dbReference type="PROSITE" id="PS50887">
    <property type="entry name" value="GGDEF"/>
    <property type="match status" value="1"/>
</dbReference>
<organism evidence="7 8">
    <name type="scientific">Piscinibacterium candidicorallinum</name>
    <dbReference type="NCBI Taxonomy" id="1793872"/>
    <lineage>
        <taxon>Bacteria</taxon>
        <taxon>Pseudomonadati</taxon>
        <taxon>Pseudomonadota</taxon>
        <taxon>Betaproteobacteria</taxon>
        <taxon>Burkholderiales</taxon>
        <taxon>Piscinibacterium</taxon>
    </lineage>
</organism>
<dbReference type="CDD" id="cd01949">
    <property type="entry name" value="GGDEF"/>
    <property type="match status" value="1"/>
</dbReference>
<evidence type="ECO:0000313" key="7">
    <source>
        <dbReference type="EMBL" id="MFC3147211.1"/>
    </source>
</evidence>
<name>A0ABV7H3S8_9BURK</name>
<dbReference type="SMART" id="SM00267">
    <property type="entry name" value="GGDEF"/>
    <property type="match status" value="1"/>
</dbReference>
<dbReference type="InterPro" id="IPR050469">
    <property type="entry name" value="Diguanylate_Cyclase"/>
</dbReference>
<accession>A0ABV7H3S8</accession>
<keyword evidence="8" id="KW-1185">Reference proteome</keyword>
<dbReference type="GO" id="GO:0052621">
    <property type="term" value="F:diguanylate cyclase activity"/>
    <property type="evidence" value="ECO:0007669"/>
    <property type="project" value="UniProtKB-EC"/>
</dbReference>
<keyword evidence="4" id="KW-0472">Membrane</keyword>
<keyword evidence="3" id="KW-0175">Coiled coil</keyword>
<dbReference type="PANTHER" id="PTHR45138:SF9">
    <property type="entry name" value="DIGUANYLATE CYCLASE DGCM-RELATED"/>
    <property type="match status" value="1"/>
</dbReference>
<dbReference type="NCBIfam" id="TIGR00254">
    <property type="entry name" value="GGDEF"/>
    <property type="match status" value="1"/>
</dbReference>
<reference evidence="8" key="1">
    <citation type="journal article" date="2019" name="Int. J. Syst. Evol. Microbiol.">
        <title>The Global Catalogue of Microorganisms (GCM) 10K type strain sequencing project: providing services to taxonomists for standard genome sequencing and annotation.</title>
        <authorList>
            <consortium name="The Broad Institute Genomics Platform"/>
            <consortium name="The Broad Institute Genome Sequencing Center for Infectious Disease"/>
            <person name="Wu L."/>
            <person name="Ma J."/>
        </authorList>
    </citation>
    <scope>NUCLEOTIDE SEQUENCE [LARGE SCALE GENOMIC DNA]</scope>
    <source>
        <strain evidence="8">KCTC 52168</strain>
    </source>
</reference>
<keyword evidence="4" id="KW-1133">Transmembrane helix</keyword>
<feature type="domain" description="HAMP" evidence="5">
    <location>
        <begin position="349"/>
        <end position="402"/>
    </location>
</feature>
<comment type="caution">
    <text evidence="7">The sequence shown here is derived from an EMBL/GenBank/DDBJ whole genome shotgun (WGS) entry which is preliminary data.</text>
</comment>
<feature type="transmembrane region" description="Helical" evidence="4">
    <location>
        <begin position="326"/>
        <end position="351"/>
    </location>
</feature>
<evidence type="ECO:0000259" key="6">
    <source>
        <dbReference type="PROSITE" id="PS50887"/>
    </source>
</evidence>
<evidence type="ECO:0000313" key="8">
    <source>
        <dbReference type="Proteomes" id="UP001595556"/>
    </source>
</evidence>
<evidence type="ECO:0000256" key="1">
    <source>
        <dbReference type="ARBA" id="ARBA00012528"/>
    </source>
</evidence>
<dbReference type="InterPro" id="IPR003660">
    <property type="entry name" value="HAMP_dom"/>
</dbReference>
<dbReference type="Pfam" id="PF00990">
    <property type="entry name" value="GGDEF"/>
    <property type="match status" value="1"/>
</dbReference>
<protein>
    <recommendedName>
        <fullName evidence="1">diguanylate cyclase</fullName>
        <ecNumber evidence="1">2.7.7.65</ecNumber>
    </recommendedName>
</protein>
<proteinExistence type="predicted"/>
<evidence type="ECO:0000256" key="2">
    <source>
        <dbReference type="ARBA" id="ARBA00034247"/>
    </source>
</evidence>
<comment type="catalytic activity">
    <reaction evidence="2">
        <text>2 GTP = 3',3'-c-di-GMP + 2 diphosphate</text>
        <dbReference type="Rhea" id="RHEA:24898"/>
        <dbReference type="ChEBI" id="CHEBI:33019"/>
        <dbReference type="ChEBI" id="CHEBI:37565"/>
        <dbReference type="ChEBI" id="CHEBI:58805"/>
        <dbReference type="EC" id="2.7.7.65"/>
    </reaction>
</comment>
<dbReference type="Proteomes" id="UP001595556">
    <property type="component" value="Unassembled WGS sequence"/>
</dbReference>
<evidence type="ECO:0000256" key="4">
    <source>
        <dbReference type="SAM" id="Phobius"/>
    </source>
</evidence>
<evidence type="ECO:0000256" key="3">
    <source>
        <dbReference type="SAM" id="Coils"/>
    </source>
</evidence>
<sequence length="590" mass="65127">MRLSRLFLLFTGILLSLVLLMAARSVVQDWRLVRSAEAGLAAMQLTNLAMQVAEKASAERGPTIPVLNDRVPPDPARRERLNQARQVTDDAFTRAFEALHADPDSAPTGAAELLDRARLELVRARANVDRVAQLPEIDRTAPGSRLTREPIDQMFAVIDTVFSAVTLLSGAAERAHPDLAMPLVAARYSAELRENAGRLGSQFTSALATQRPLGERERRDIPLLEGRILQLAQLLDVQLKTHRMGEDPRIRAAMLELNTRYFGAGLPFIADMTQRGLSNGNYGLESGGFVARYVPEMRSIVQLRDTTFAVAREGAERAVAEARQRMWINLALAGLILLVELAVLFTIRLWVIRPLLSSTHAIRRVLRGESVRRLPAVRRTDELGDLQRAVAEVQALSEQQQRATQERSALIRELQHASTSDPLTGLANRRAFDERGTHLLAQARRHNWQIALVLFDCDHFKAINDRFGHAVGDAVLTQLAQIALTEFRQSDLLARYGGEEFIALASDLGPESADVMAERVRAAIEQTIFRAPDGLPMRITASFGVAVADAQAIEHVDQLFGTADKALYAAKSGGRNRVVVRAWTPSKKSG</sequence>
<keyword evidence="4" id="KW-0812">Transmembrane</keyword>
<dbReference type="Gene3D" id="3.30.70.270">
    <property type="match status" value="1"/>
</dbReference>
<dbReference type="InterPro" id="IPR000160">
    <property type="entry name" value="GGDEF_dom"/>
</dbReference>
<dbReference type="InterPro" id="IPR029787">
    <property type="entry name" value="Nucleotide_cyclase"/>
</dbReference>
<keyword evidence="7" id="KW-0808">Transferase</keyword>
<dbReference type="PROSITE" id="PS50885">
    <property type="entry name" value="HAMP"/>
    <property type="match status" value="1"/>
</dbReference>
<evidence type="ECO:0000259" key="5">
    <source>
        <dbReference type="PROSITE" id="PS50885"/>
    </source>
</evidence>
<dbReference type="RefSeq" id="WP_377302035.1">
    <property type="nucleotide sequence ID" value="NZ_CP180191.1"/>
</dbReference>
<dbReference type="SUPFAM" id="SSF55073">
    <property type="entry name" value="Nucleotide cyclase"/>
    <property type="match status" value="1"/>
</dbReference>
<gene>
    <name evidence="7" type="ORF">ACFOEN_06100</name>
</gene>
<keyword evidence="7" id="KW-0548">Nucleotidyltransferase</keyword>
<dbReference type="EMBL" id="JBHRTI010000003">
    <property type="protein sequence ID" value="MFC3147211.1"/>
    <property type="molecule type" value="Genomic_DNA"/>
</dbReference>
<dbReference type="EC" id="2.7.7.65" evidence="1"/>
<dbReference type="Gene3D" id="6.10.340.10">
    <property type="match status" value="1"/>
</dbReference>
<feature type="coiled-coil region" evidence="3">
    <location>
        <begin position="386"/>
        <end position="413"/>
    </location>
</feature>
<dbReference type="InterPro" id="IPR043128">
    <property type="entry name" value="Rev_trsase/Diguanyl_cyclase"/>
</dbReference>